<gene>
    <name evidence="1" type="ORF">Prudu_000247</name>
</gene>
<name>A0A4Y1QKS5_PRUDU</name>
<evidence type="ECO:0000313" key="1">
    <source>
        <dbReference type="EMBL" id="BBG92492.1"/>
    </source>
</evidence>
<dbReference type="AlphaFoldDB" id="A0A4Y1QKS5"/>
<organism evidence="1">
    <name type="scientific">Prunus dulcis</name>
    <name type="common">Almond</name>
    <name type="synonym">Amygdalus dulcis</name>
    <dbReference type="NCBI Taxonomy" id="3755"/>
    <lineage>
        <taxon>Eukaryota</taxon>
        <taxon>Viridiplantae</taxon>
        <taxon>Streptophyta</taxon>
        <taxon>Embryophyta</taxon>
        <taxon>Tracheophyta</taxon>
        <taxon>Spermatophyta</taxon>
        <taxon>Magnoliopsida</taxon>
        <taxon>eudicotyledons</taxon>
        <taxon>Gunneridae</taxon>
        <taxon>Pentapetalae</taxon>
        <taxon>rosids</taxon>
        <taxon>fabids</taxon>
        <taxon>Rosales</taxon>
        <taxon>Rosaceae</taxon>
        <taxon>Amygdaloideae</taxon>
        <taxon>Amygdaleae</taxon>
        <taxon>Prunus</taxon>
    </lineage>
</organism>
<protein>
    <submittedName>
        <fullName evidence="1">Phosphate transporter 1</fullName>
    </submittedName>
</protein>
<reference evidence="1" key="1">
    <citation type="journal article" date="2019" name="Science">
        <title>Mutation of a bHLH transcription factor allowed almond domestication.</title>
        <authorList>
            <person name="Sanchez-Perez R."/>
            <person name="Pavan S."/>
            <person name="Mazzeo R."/>
            <person name="Moldovan C."/>
            <person name="Aiese Cigliano R."/>
            <person name="Del Cueto J."/>
            <person name="Ricciardi F."/>
            <person name="Lotti C."/>
            <person name="Ricciardi L."/>
            <person name="Dicenta F."/>
            <person name="Lopez-Marques R.L."/>
            <person name="Lindberg Moller B."/>
        </authorList>
    </citation>
    <scope>NUCLEOTIDE SEQUENCE</scope>
</reference>
<proteinExistence type="predicted"/>
<dbReference type="EMBL" id="AP019297">
    <property type="protein sequence ID" value="BBG92492.1"/>
    <property type="molecule type" value="Genomic_DNA"/>
</dbReference>
<sequence length="43" mass="4913">MPKDARIDSKSATLLINIHAITQQHDNIFFSLLQMLSSRSRTI</sequence>
<accession>A0A4Y1QKS5</accession>